<evidence type="ECO:0000256" key="3">
    <source>
        <dbReference type="ARBA" id="ARBA00022452"/>
    </source>
</evidence>
<dbReference type="PROSITE" id="PS00430">
    <property type="entry name" value="TONB_DEPENDENT_REC_1"/>
    <property type="match status" value="1"/>
</dbReference>
<evidence type="ECO:0000256" key="12">
    <source>
        <dbReference type="RuleBase" id="RU003357"/>
    </source>
</evidence>
<evidence type="ECO:0000256" key="9">
    <source>
        <dbReference type="ARBA" id="ARBA00023136"/>
    </source>
</evidence>
<dbReference type="InterPro" id="IPR039426">
    <property type="entry name" value="TonB-dep_rcpt-like"/>
</dbReference>
<keyword evidence="8 12" id="KW-0798">TonB box</keyword>
<name>A0A975GSZ7_9BACT</name>
<evidence type="ECO:0000256" key="6">
    <source>
        <dbReference type="ARBA" id="ARBA00023004"/>
    </source>
</evidence>
<evidence type="ECO:0000259" key="14">
    <source>
        <dbReference type="Pfam" id="PF00593"/>
    </source>
</evidence>
<dbReference type="InterPro" id="IPR010916">
    <property type="entry name" value="TonB_box_CS"/>
</dbReference>
<dbReference type="InterPro" id="IPR036942">
    <property type="entry name" value="Beta-barrel_TonB_sf"/>
</dbReference>
<feature type="domain" description="TonB-dependent receptor-like beta-barrel" evidence="14">
    <location>
        <begin position="273"/>
        <end position="661"/>
    </location>
</feature>
<keyword evidence="7" id="KW-0406">Ion transport</keyword>
<evidence type="ECO:0000256" key="7">
    <source>
        <dbReference type="ARBA" id="ARBA00023065"/>
    </source>
</evidence>
<accession>A0A975GSZ7</accession>
<gene>
    <name evidence="16" type="ORF">dnm_086440</name>
</gene>
<evidence type="ECO:0000256" key="13">
    <source>
        <dbReference type="SAM" id="SignalP"/>
    </source>
</evidence>
<dbReference type="Proteomes" id="UP000663722">
    <property type="component" value="Chromosome"/>
</dbReference>
<evidence type="ECO:0000256" key="4">
    <source>
        <dbReference type="ARBA" id="ARBA00022496"/>
    </source>
</evidence>
<dbReference type="RefSeq" id="WP_207679871.1">
    <property type="nucleotide sequence ID" value="NZ_CP061800.1"/>
</dbReference>
<keyword evidence="6" id="KW-0408">Iron</keyword>
<dbReference type="GO" id="GO:0006826">
    <property type="term" value="P:iron ion transport"/>
    <property type="evidence" value="ECO:0007669"/>
    <property type="project" value="UniProtKB-KW"/>
</dbReference>
<keyword evidence="17" id="KW-1185">Reference proteome</keyword>
<keyword evidence="9 11" id="KW-0472">Membrane</keyword>
<protein>
    <submittedName>
        <fullName evidence="16">TonB-dependent receptor-like superfamily protein</fullName>
    </submittedName>
</protein>
<evidence type="ECO:0000313" key="16">
    <source>
        <dbReference type="EMBL" id="QTA92561.1"/>
    </source>
</evidence>
<evidence type="ECO:0000256" key="5">
    <source>
        <dbReference type="ARBA" id="ARBA00022692"/>
    </source>
</evidence>
<feature type="signal peptide" evidence="13">
    <location>
        <begin position="1"/>
        <end position="24"/>
    </location>
</feature>
<evidence type="ECO:0000313" key="17">
    <source>
        <dbReference type="Proteomes" id="UP000663722"/>
    </source>
</evidence>
<evidence type="ECO:0000256" key="11">
    <source>
        <dbReference type="PROSITE-ProRule" id="PRU01360"/>
    </source>
</evidence>
<keyword evidence="10 11" id="KW-0998">Cell outer membrane</keyword>
<dbReference type="PANTHER" id="PTHR32552">
    <property type="entry name" value="FERRICHROME IRON RECEPTOR-RELATED"/>
    <property type="match status" value="1"/>
</dbReference>
<dbReference type="AlphaFoldDB" id="A0A975GSZ7"/>
<proteinExistence type="inferred from homology"/>
<evidence type="ECO:0000256" key="2">
    <source>
        <dbReference type="ARBA" id="ARBA00022448"/>
    </source>
</evidence>
<dbReference type="SUPFAM" id="SSF56935">
    <property type="entry name" value="Porins"/>
    <property type="match status" value="1"/>
</dbReference>
<evidence type="ECO:0000256" key="10">
    <source>
        <dbReference type="ARBA" id="ARBA00023237"/>
    </source>
</evidence>
<dbReference type="Gene3D" id="2.40.170.20">
    <property type="entry name" value="TonB-dependent receptor, beta-barrel domain"/>
    <property type="match status" value="1"/>
</dbReference>
<organism evidence="16 17">
    <name type="scientific">Desulfonema magnum</name>
    <dbReference type="NCBI Taxonomy" id="45655"/>
    <lineage>
        <taxon>Bacteria</taxon>
        <taxon>Pseudomonadati</taxon>
        <taxon>Thermodesulfobacteriota</taxon>
        <taxon>Desulfobacteria</taxon>
        <taxon>Desulfobacterales</taxon>
        <taxon>Desulfococcaceae</taxon>
        <taxon>Desulfonema</taxon>
    </lineage>
</organism>
<dbReference type="PANTHER" id="PTHR32552:SF81">
    <property type="entry name" value="TONB-DEPENDENT OUTER MEMBRANE RECEPTOR"/>
    <property type="match status" value="1"/>
</dbReference>
<keyword evidence="2 11" id="KW-0813">Transport</keyword>
<evidence type="ECO:0000259" key="15">
    <source>
        <dbReference type="Pfam" id="PF07715"/>
    </source>
</evidence>
<keyword evidence="4" id="KW-0410">Iron transport</keyword>
<evidence type="ECO:0000256" key="1">
    <source>
        <dbReference type="ARBA" id="ARBA00004571"/>
    </source>
</evidence>
<feature type="domain" description="TonB-dependent receptor plug" evidence="15">
    <location>
        <begin position="51"/>
        <end position="154"/>
    </location>
</feature>
<dbReference type="EMBL" id="CP061800">
    <property type="protein sequence ID" value="QTA92561.1"/>
    <property type="molecule type" value="Genomic_DNA"/>
</dbReference>
<evidence type="ECO:0000256" key="8">
    <source>
        <dbReference type="ARBA" id="ARBA00023077"/>
    </source>
</evidence>
<feature type="chain" id="PRO_5037593678" evidence="13">
    <location>
        <begin position="25"/>
        <end position="696"/>
    </location>
</feature>
<dbReference type="PROSITE" id="PS52016">
    <property type="entry name" value="TONB_DEPENDENT_REC_3"/>
    <property type="match status" value="1"/>
</dbReference>
<comment type="similarity">
    <text evidence="11 12">Belongs to the TonB-dependent receptor family.</text>
</comment>
<dbReference type="Pfam" id="PF07715">
    <property type="entry name" value="Plug"/>
    <property type="match status" value="1"/>
</dbReference>
<reference evidence="16" key="1">
    <citation type="journal article" date="2021" name="Microb. Physiol.">
        <title>Proteogenomic Insights into the Physiology of Marine, Sulfate-Reducing, Filamentous Desulfonema limicola and Desulfonema magnum.</title>
        <authorList>
            <person name="Schnaars V."/>
            <person name="Wohlbrand L."/>
            <person name="Scheve S."/>
            <person name="Hinrichs C."/>
            <person name="Reinhardt R."/>
            <person name="Rabus R."/>
        </authorList>
    </citation>
    <scope>NUCLEOTIDE SEQUENCE</scope>
    <source>
        <strain evidence="16">4be13</strain>
    </source>
</reference>
<keyword evidence="3 11" id="KW-1134">Transmembrane beta strand</keyword>
<keyword evidence="13" id="KW-0732">Signal</keyword>
<dbReference type="KEGG" id="dmm:dnm_086440"/>
<comment type="subcellular location">
    <subcellularLocation>
        <location evidence="1 11">Cell outer membrane</location>
        <topology evidence="1 11">Multi-pass membrane protein</topology>
    </subcellularLocation>
</comment>
<dbReference type="GO" id="GO:0009279">
    <property type="term" value="C:cell outer membrane"/>
    <property type="evidence" value="ECO:0007669"/>
    <property type="project" value="UniProtKB-SubCell"/>
</dbReference>
<keyword evidence="5 11" id="KW-0812">Transmembrane</keyword>
<dbReference type="Pfam" id="PF00593">
    <property type="entry name" value="TonB_dep_Rec_b-barrel"/>
    <property type="match status" value="1"/>
</dbReference>
<dbReference type="InterPro" id="IPR000531">
    <property type="entry name" value="Beta-barrel_TonB"/>
</dbReference>
<dbReference type="CDD" id="cd01347">
    <property type="entry name" value="ligand_gated_channel"/>
    <property type="match status" value="1"/>
</dbReference>
<dbReference type="InterPro" id="IPR012910">
    <property type="entry name" value="Plug_dom"/>
</dbReference>
<keyword evidence="16" id="KW-0675">Receptor</keyword>
<sequence>MMRIHIKVFIVLIISAVFCRSAYSGSDDKQKDIHQLETITVTAQKKEENPQKVPVSVDVFSDIRIEDAKIEDVLDLTRFSPNVHMKQNYTEHVIVIRGIPSFRASTHSPAGLYVDDVSYPLHYMQNTMLFDIERAEVLKGPQGTLYGRNTESGVINIITRQPDNQFRSKVFGEYGSDDTFRSGANISGPLVSDTLFVGAAFQYKISDGYAENLSDGNDQVADSEQVNARTALRWTPGDAWDISLTADVMNADNHIGGYRLISGPHASNPFEVRKDEDEYYKEDGNSQGLRIKYEGSMFHLLSVSGALYQTLDKLADTDLWDDPGDRKVNTFKIRERQYSQEFRMSSAQKGAFEWLAGVYGFMEETEFNYKYDIVSKGITGKHPIANMDTDGYAFFGQGTYTLFEDLHLTAGLRFDHQDLEGDLRDDIKGRHCSQDLTYDEYLPKFSIAYDLSKDFMVYTSASKGYLVGGYNWLMNPTSETFDYDSEYTWNYELGIKTTCLKGKLIANLSVFYTDIEDKQVTEFDADTSSNTVTNAANAHSQGVEFQVRTMPVQGLEIVAGFGYTQAKFDEFKATEWNDTHTALIENDYEDKYLPYAPEYTYNLGIQYRSANGLLCRADLLGTDRYYGDIGNLSEQDAYQTVNLRLGYEKESFDFYLWAENLFDEEYLTYVAPFDKNSHVGFDGPPRTLGATLTYRF</sequence>